<dbReference type="EMBL" id="LNXU01000017">
    <property type="protein sequence ID" value="KTC74272.1"/>
    <property type="molecule type" value="Genomic_DNA"/>
</dbReference>
<dbReference type="AlphaFoldDB" id="A0A0W0RT91"/>
<protein>
    <submittedName>
        <fullName evidence="1">Uncharacterized protein</fullName>
    </submittedName>
</protein>
<evidence type="ECO:0000313" key="1">
    <source>
        <dbReference type="EMBL" id="KTC74272.1"/>
    </source>
</evidence>
<keyword evidence="2" id="KW-1185">Reference proteome</keyword>
<sequence>MRFKISRVANPIFALVKYTGKIAWTHWVNVPSTGYEYVDEVEVRKELIDSEGDKKDENRIKVTEDLPRYAAFSYHGISLSEMNNYGYGEDFNPNIVILNDRNSESIFPGSDFKNDNWELALNNVVVDSEGRFIADGWDNDDWGAAPVNRVIADSEGRLIADEWNNDDWDAAPVNRVTADSEGRLIADEWDNDDWDAAPVNRVIADSEGNLANTTAESNKDESMAVQPIVPIKSELKIIKIRPDNRQSNVEIITRLLDDELLKNSGTEELIQNLLTRIKNIDLLDEKEIYLGLQGIKDYIIDWEKNNSNEAEKISPRLLKLMEIFKTNNSTFEEILKSALQHKEFTEIIDRFNTGLTQNFVN</sequence>
<comment type="caution">
    <text evidence="1">The sequence shown here is derived from an EMBL/GenBank/DDBJ whole genome shotgun (WGS) entry which is preliminary data.</text>
</comment>
<reference evidence="1 2" key="1">
    <citation type="submission" date="2015-11" db="EMBL/GenBank/DDBJ databases">
        <title>Genomic analysis of 38 Legionella species identifies large and diverse effector repertoires.</title>
        <authorList>
            <person name="Burstein D."/>
            <person name="Amaro F."/>
            <person name="Zusman T."/>
            <person name="Lifshitz Z."/>
            <person name="Cohen O."/>
            <person name="Gilbert J.A."/>
            <person name="Pupko T."/>
            <person name="Shuman H.A."/>
            <person name="Segal G."/>
        </authorList>
    </citation>
    <scope>NUCLEOTIDE SEQUENCE [LARGE SCALE GENOMIC DNA]</scope>
    <source>
        <strain evidence="1 2">WIGA</strain>
    </source>
</reference>
<dbReference type="PATRIC" id="fig|447.4.peg.1825"/>
<dbReference type="RefSeq" id="WP_131744499.1">
    <property type="nucleotide sequence ID" value="NZ_CAAAIY010000044.1"/>
</dbReference>
<gene>
    <name evidence="1" type="ORF">Lboz_1712</name>
</gene>
<dbReference type="Proteomes" id="UP000054695">
    <property type="component" value="Unassembled WGS sequence"/>
</dbReference>
<evidence type="ECO:0000313" key="2">
    <source>
        <dbReference type="Proteomes" id="UP000054695"/>
    </source>
</evidence>
<proteinExistence type="predicted"/>
<name>A0A0W0RT91_LEGBO</name>
<accession>A0A0W0RT91</accession>
<organism evidence="1 2">
    <name type="scientific">Legionella bozemanae</name>
    <name type="common">Fluoribacter bozemanae</name>
    <dbReference type="NCBI Taxonomy" id="447"/>
    <lineage>
        <taxon>Bacteria</taxon>
        <taxon>Pseudomonadati</taxon>
        <taxon>Pseudomonadota</taxon>
        <taxon>Gammaproteobacteria</taxon>
        <taxon>Legionellales</taxon>
        <taxon>Legionellaceae</taxon>
        <taxon>Legionella</taxon>
    </lineage>
</organism>